<gene>
    <name evidence="2" type="ORF">IBE52_10270</name>
</gene>
<keyword evidence="3" id="KW-1185">Reference proteome</keyword>
<dbReference type="InterPro" id="IPR005039">
    <property type="entry name" value="Ant_C"/>
</dbReference>
<dbReference type="Proteomes" id="UP000760407">
    <property type="component" value="Unassembled WGS sequence"/>
</dbReference>
<dbReference type="Pfam" id="PF09669">
    <property type="entry name" value="Phage_pRha"/>
    <property type="match status" value="1"/>
</dbReference>
<dbReference type="InterPro" id="IPR014054">
    <property type="entry name" value="Phage_regulatory_Rha"/>
</dbReference>
<organism evidence="2 3">
    <name type="scientific">Francisella philomiragia</name>
    <dbReference type="NCBI Taxonomy" id="28110"/>
    <lineage>
        <taxon>Bacteria</taxon>
        <taxon>Pseudomonadati</taxon>
        <taxon>Pseudomonadota</taxon>
        <taxon>Gammaproteobacteria</taxon>
        <taxon>Thiotrichales</taxon>
        <taxon>Francisellaceae</taxon>
        <taxon>Francisella</taxon>
    </lineage>
</organism>
<evidence type="ECO:0000313" key="2">
    <source>
        <dbReference type="EMBL" id="MBK2303295.1"/>
    </source>
</evidence>
<proteinExistence type="predicted"/>
<comment type="caution">
    <text evidence="2">The sequence shown here is derived from an EMBL/GenBank/DDBJ whole genome shotgun (WGS) entry which is preliminary data.</text>
</comment>
<evidence type="ECO:0000259" key="1">
    <source>
        <dbReference type="Pfam" id="PF03374"/>
    </source>
</evidence>
<reference evidence="2 3" key="1">
    <citation type="submission" date="2020-08" db="EMBL/GenBank/DDBJ databases">
        <title>Comparative genomics of Francisella species.</title>
        <authorList>
            <person name="Sahl J."/>
            <person name="Sjodin A."/>
            <person name="Wagner D."/>
            <person name="Forsman M."/>
        </authorList>
    </citation>
    <scope>NUCLEOTIDE SEQUENCE [LARGE SCALE GENOMIC DNA]</scope>
    <source>
        <strain evidence="2 3">F1093</strain>
    </source>
</reference>
<protein>
    <submittedName>
        <fullName evidence="2">Phage regulatory protein/antirepressor Ant</fullName>
    </submittedName>
</protein>
<name>A0ABS1GEV6_9GAMM</name>
<dbReference type="EMBL" id="JACTSG010000012">
    <property type="protein sequence ID" value="MBK2303295.1"/>
    <property type="molecule type" value="Genomic_DNA"/>
</dbReference>
<sequence>MTSREIAKLTYKEHKNVKRDIENMLLGLELDRLKFERIYSDSMNREQLEYVLPKDEILCLIAGYNVKLRMAIIKRIDELEKQLSSNSLQLPDFSNPAIAARAWADQVEKNLLVSKQLQEAQPKILFANAVSASKSSILVGELAKILKQNGVDTGANRLFSWLRDNGYLIKRFGSDYNTPTQKSMNLKLFELKETAITHSDGHVSISKTTKVTPKGQEYFINKFLPPLAA</sequence>
<feature type="domain" description="Antirepressor protein C-terminal" evidence="1">
    <location>
        <begin position="115"/>
        <end position="224"/>
    </location>
</feature>
<dbReference type="Pfam" id="PF03374">
    <property type="entry name" value="ANT"/>
    <property type="match status" value="1"/>
</dbReference>
<accession>A0ABS1GEV6</accession>
<evidence type="ECO:0000313" key="3">
    <source>
        <dbReference type="Proteomes" id="UP000760407"/>
    </source>
</evidence>